<evidence type="ECO:0000313" key="2">
    <source>
        <dbReference type="EMBL" id="EGT33330.1"/>
    </source>
</evidence>
<evidence type="ECO:0000313" key="3">
    <source>
        <dbReference type="Proteomes" id="UP000008068"/>
    </source>
</evidence>
<feature type="region of interest" description="Disordered" evidence="1">
    <location>
        <begin position="1"/>
        <end position="81"/>
    </location>
</feature>
<proteinExistence type="predicted"/>
<evidence type="ECO:0000256" key="1">
    <source>
        <dbReference type="SAM" id="MobiDB-lite"/>
    </source>
</evidence>
<dbReference type="EMBL" id="GL379904">
    <property type="protein sequence ID" value="EGT33330.1"/>
    <property type="molecule type" value="Genomic_DNA"/>
</dbReference>
<reference evidence="3" key="1">
    <citation type="submission" date="2011-07" db="EMBL/GenBank/DDBJ databases">
        <authorList>
            <consortium name="Caenorhabditis brenneri Sequencing and Analysis Consortium"/>
            <person name="Wilson R.K."/>
        </authorList>
    </citation>
    <scope>NUCLEOTIDE SEQUENCE [LARGE SCALE GENOMIC DNA]</scope>
    <source>
        <strain evidence="3">PB2801</strain>
    </source>
</reference>
<protein>
    <submittedName>
        <fullName evidence="2">Uncharacterized protein</fullName>
    </submittedName>
</protein>
<dbReference type="Proteomes" id="UP000008068">
    <property type="component" value="Unassembled WGS sequence"/>
</dbReference>
<name>G0NL99_CAEBE</name>
<feature type="compositionally biased region" description="Basic and acidic residues" evidence="1">
    <location>
        <begin position="25"/>
        <end position="40"/>
    </location>
</feature>
<organism evidence="3">
    <name type="scientific">Caenorhabditis brenneri</name>
    <name type="common">Nematode worm</name>
    <dbReference type="NCBI Taxonomy" id="135651"/>
    <lineage>
        <taxon>Eukaryota</taxon>
        <taxon>Metazoa</taxon>
        <taxon>Ecdysozoa</taxon>
        <taxon>Nematoda</taxon>
        <taxon>Chromadorea</taxon>
        <taxon>Rhabditida</taxon>
        <taxon>Rhabditina</taxon>
        <taxon>Rhabditomorpha</taxon>
        <taxon>Rhabditoidea</taxon>
        <taxon>Rhabditidae</taxon>
        <taxon>Peloderinae</taxon>
        <taxon>Caenorhabditis</taxon>
    </lineage>
</organism>
<dbReference type="InParanoid" id="G0NL99"/>
<feature type="region of interest" description="Disordered" evidence="1">
    <location>
        <begin position="249"/>
        <end position="296"/>
    </location>
</feature>
<dbReference type="AlphaFoldDB" id="G0NL99"/>
<sequence>MTNKPNERRLKSPEEVPIPSETLLDVDKENVPDEVIKPVEEVPSLSPEDSSTPEKILIEESSDPSEETPKKAPTPVPESSTVDPEVLVVLEELLTAVDDENLAHENPLIKKPKRKYVRRTFNNEPKLKKPKLEELQEVPAESETPLPVMPFFINPNLNYHDLMMMLCVQMRVPYQYDINDRGRDLNGVIIVQEIFLVLRFQVMKNFIEKTKVIINEADEPGTVAENVVMPPLPGTPMDTEQLSLPVQPINLDAGSSESGKEEAPEVKPFSAPTSAFEACSQPKSGDTTTNKHFVVM</sequence>
<accession>G0NL99</accession>
<feature type="compositionally biased region" description="Polar residues" evidence="1">
    <location>
        <begin position="281"/>
        <end position="296"/>
    </location>
</feature>
<gene>
    <name evidence="2" type="ORF">CAEBREN_06074</name>
</gene>
<feature type="compositionally biased region" description="Basic and acidic residues" evidence="1">
    <location>
        <begin position="1"/>
        <end position="14"/>
    </location>
</feature>
<dbReference type="HOGENOM" id="CLU_940828_0_0_1"/>
<keyword evidence="3" id="KW-1185">Reference proteome</keyword>